<gene>
    <name evidence="1" type="ORF">ABR63_05455</name>
</gene>
<evidence type="ECO:0000313" key="1">
    <source>
        <dbReference type="EMBL" id="KRO41090.1"/>
    </source>
</evidence>
<accession>A0A0R2PVX5</accession>
<dbReference type="EMBL" id="LIAV01000028">
    <property type="protein sequence ID" value="KRO41090.1"/>
    <property type="molecule type" value="Genomic_DNA"/>
</dbReference>
<comment type="caution">
    <text evidence="1">The sequence shown here is derived from an EMBL/GenBank/DDBJ whole genome shotgun (WGS) entry which is preliminary data.</text>
</comment>
<dbReference type="AlphaFoldDB" id="A0A0R2PVX5"/>
<protein>
    <submittedName>
        <fullName evidence="1">Uncharacterized protein</fullName>
    </submittedName>
</protein>
<proteinExistence type="predicted"/>
<organism evidence="1 2">
    <name type="scientific">SAR86 cluster bacterium BACL1 MAG-120920-bin57</name>
    <dbReference type="NCBI Taxonomy" id="1655571"/>
    <lineage>
        <taxon>Bacteria</taxon>
        <taxon>Pseudomonadati</taxon>
        <taxon>Pseudomonadota</taxon>
        <taxon>Gammaproteobacteria</taxon>
        <taxon>SAR86 cluster</taxon>
    </lineage>
</organism>
<evidence type="ECO:0000313" key="2">
    <source>
        <dbReference type="Proteomes" id="UP000050874"/>
    </source>
</evidence>
<sequence length="122" mass="13769">MQLHTRFRKKYAGEQGIWNFYLLDVAYSLQYLTNPKKITHKSDVGLCYRLIYQKAAISNEYHSLLNQEATNRALNCRNMAQDIIDYKTNPTGSSIVSPSSASEAASQVYANQGVNWVIGKSS</sequence>
<name>A0A0R2PVX5_9GAMM</name>
<reference evidence="2" key="1">
    <citation type="submission" date="2015-10" db="EMBL/GenBank/DDBJ databases">
        <title>Metagenome-Assembled Genomes uncover a global brackish microbiome.</title>
        <authorList>
            <person name="Hugerth L.W."/>
            <person name="Larsson J."/>
            <person name="Alneberg J."/>
            <person name="Lindh M.V."/>
            <person name="Legrand C."/>
            <person name="Pinhassi J."/>
            <person name="Andersson A."/>
        </authorList>
    </citation>
    <scope>NUCLEOTIDE SEQUENCE [LARGE SCALE GENOMIC DNA]</scope>
</reference>
<dbReference type="Proteomes" id="UP000050874">
    <property type="component" value="Unassembled WGS sequence"/>
</dbReference>